<dbReference type="InterPro" id="IPR007896">
    <property type="entry name" value="BTP_bacteria"/>
</dbReference>
<reference evidence="3" key="1">
    <citation type="journal article" date="2014" name="Int. J. Syst. Evol. Microbiol.">
        <title>Complete genome sequence of Corynebacterium casei LMG S-19264T (=DSM 44701T), isolated from a smear-ripened cheese.</title>
        <authorList>
            <consortium name="US DOE Joint Genome Institute (JGI-PGF)"/>
            <person name="Walter F."/>
            <person name="Albersmeier A."/>
            <person name="Kalinowski J."/>
            <person name="Ruckert C."/>
        </authorList>
    </citation>
    <scope>NUCLEOTIDE SEQUENCE</scope>
    <source>
        <strain evidence="3">KCTC 32182</strain>
    </source>
</reference>
<feature type="transmembrane region" description="Helical" evidence="1">
    <location>
        <begin position="12"/>
        <end position="31"/>
    </location>
</feature>
<dbReference type="Proteomes" id="UP000645257">
    <property type="component" value="Unassembled WGS sequence"/>
</dbReference>
<evidence type="ECO:0000313" key="3">
    <source>
        <dbReference type="EMBL" id="GGY17238.1"/>
    </source>
</evidence>
<evidence type="ECO:0000313" key="4">
    <source>
        <dbReference type="Proteomes" id="UP000645257"/>
    </source>
</evidence>
<evidence type="ECO:0000259" key="2">
    <source>
        <dbReference type="Pfam" id="PF05232"/>
    </source>
</evidence>
<organism evidence="3 4">
    <name type="scientific">Paludibacterium paludis</name>
    <dbReference type="NCBI Taxonomy" id="1225769"/>
    <lineage>
        <taxon>Bacteria</taxon>
        <taxon>Pseudomonadati</taxon>
        <taxon>Pseudomonadota</taxon>
        <taxon>Betaproteobacteria</taxon>
        <taxon>Neisseriales</taxon>
        <taxon>Chromobacteriaceae</taxon>
        <taxon>Paludibacterium</taxon>
    </lineage>
</organism>
<keyword evidence="1" id="KW-0472">Membrane</keyword>
<dbReference type="EMBL" id="BMYX01000011">
    <property type="protein sequence ID" value="GGY17238.1"/>
    <property type="molecule type" value="Genomic_DNA"/>
</dbReference>
<evidence type="ECO:0000256" key="1">
    <source>
        <dbReference type="SAM" id="Phobius"/>
    </source>
</evidence>
<feature type="domain" description="Chlorhexidine efflux transporter" evidence="2">
    <location>
        <begin position="73"/>
        <end position="136"/>
    </location>
</feature>
<accession>A0A918U9Q5</accession>
<dbReference type="InterPro" id="IPR058208">
    <property type="entry name" value="PACE"/>
</dbReference>
<proteinExistence type="predicted"/>
<comment type="caution">
    <text evidence="3">The sequence shown here is derived from an EMBL/GenBank/DDBJ whole genome shotgun (WGS) entry which is preliminary data.</text>
</comment>
<dbReference type="Pfam" id="PF05232">
    <property type="entry name" value="BTP"/>
    <property type="match status" value="2"/>
</dbReference>
<dbReference type="AlphaFoldDB" id="A0A918U9Q5"/>
<reference evidence="3" key="2">
    <citation type="submission" date="2020-09" db="EMBL/GenBank/DDBJ databases">
        <authorList>
            <person name="Sun Q."/>
            <person name="Kim S."/>
        </authorList>
    </citation>
    <scope>NUCLEOTIDE SEQUENCE</scope>
    <source>
        <strain evidence="3">KCTC 32182</strain>
    </source>
</reference>
<feature type="transmembrane region" description="Helical" evidence="1">
    <location>
        <begin position="109"/>
        <end position="128"/>
    </location>
</feature>
<feature type="transmembrane region" description="Helical" evidence="1">
    <location>
        <begin position="83"/>
        <end position="103"/>
    </location>
</feature>
<gene>
    <name evidence="3" type="ORF">GCM10011289_20770</name>
</gene>
<keyword evidence="4" id="KW-1185">Reference proteome</keyword>
<feature type="domain" description="Chlorhexidine efflux transporter" evidence="2">
    <location>
        <begin position="5"/>
        <end position="68"/>
    </location>
</feature>
<dbReference type="NCBIfam" id="NF033665">
    <property type="entry name" value="PACE_efflu_PCE"/>
    <property type="match status" value="1"/>
</dbReference>
<dbReference type="RefSeq" id="WP_189534022.1">
    <property type="nucleotide sequence ID" value="NZ_BMYX01000011.1"/>
</dbReference>
<dbReference type="NCBIfam" id="NF033664">
    <property type="entry name" value="PACE_transport"/>
    <property type="match status" value="1"/>
</dbReference>
<protein>
    <submittedName>
        <fullName evidence="3">Membrane protein</fullName>
    </submittedName>
</protein>
<feature type="transmembrane region" description="Helical" evidence="1">
    <location>
        <begin position="43"/>
        <end position="62"/>
    </location>
</feature>
<name>A0A918U9Q5_9NEIS</name>
<keyword evidence="1" id="KW-0812">Transmembrane</keyword>
<keyword evidence="1" id="KW-1133">Transmembrane helix</keyword>
<sequence>MPYSRSLAERITHATLFELGGVLLVAPPASWLMGVPMLHMGALAVWLSTTALLWSMAFNAGFDALLRRRGLARTWAVRIAHALLFEGGFILIAVPIAAAWLNIGLLQAFALDIGLFLFYLPYTFLYNLGYDTARRRLVGQS</sequence>